<keyword evidence="6" id="KW-0521">NADP</keyword>
<dbReference type="NCBIfam" id="TIGR01214">
    <property type="entry name" value="rmlD"/>
    <property type="match status" value="1"/>
</dbReference>
<dbReference type="EMBL" id="NBBI01000009">
    <property type="protein sequence ID" value="OWK27824.1"/>
    <property type="molecule type" value="Genomic_DNA"/>
</dbReference>
<dbReference type="Gene3D" id="3.90.25.10">
    <property type="entry name" value="UDP-galactose 4-epimerase, domain 1"/>
    <property type="match status" value="1"/>
</dbReference>
<proteinExistence type="inferred from homology"/>
<evidence type="ECO:0000259" key="7">
    <source>
        <dbReference type="Pfam" id="PF04321"/>
    </source>
</evidence>
<dbReference type="SUPFAM" id="SSF51735">
    <property type="entry name" value="NAD(P)-binding Rossmann-fold domains"/>
    <property type="match status" value="1"/>
</dbReference>
<dbReference type="Pfam" id="PF04321">
    <property type="entry name" value="RmlD_sub_bind"/>
    <property type="match status" value="1"/>
</dbReference>
<feature type="domain" description="RmlD-like substrate binding" evidence="7">
    <location>
        <begin position="4"/>
        <end position="291"/>
    </location>
</feature>
<dbReference type="Proteomes" id="UP000197290">
    <property type="component" value="Unassembled WGS sequence"/>
</dbReference>
<comment type="pathway">
    <text evidence="1 6">Carbohydrate biosynthesis; dTDP-L-rhamnose biosynthesis.</text>
</comment>
<dbReference type="AlphaFoldDB" id="A0A2D0A4K9"/>
<dbReference type="EC" id="1.1.1.133" evidence="3 6"/>
<gene>
    <name evidence="8" type="primary">rmlD</name>
    <name evidence="8" type="ORF">SPDO_30640</name>
</gene>
<evidence type="ECO:0000313" key="9">
    <source>
        <dbReference type="Proteomes" id="UP000197290"/>
    </source>
</evidence>
<accession>A0A2D0A4K9</accession>
<comment type="cofactor">
    <cofactor evidence="6">
        <name>Mg(2+)</name>
        <dbReference type="ChEBI" id="CHEBI:18420"/>
    </cofactor>
    <text evidence="6">Binds 1 Mg(2+) ion per monomer.</text>
</comment>
<organism evidence="8 9">
    <name type="scientific">Sphingomonas dokdonensis</name>
    <dbReference type="NCBI Taxonomy" id="344880"/>
    <lineage>
        <taxon>Bacteria</taxon>
        <taxon>Pseudomonadati</taxon>
        <taxon>Pseudomonadota</taxon>
        <taxon>Alphaproteobacteria</taxon>
        <taxon>Sphingomonadales</taxon>
        <taxon>Sphingomonadaceae</taxon>
        <taxon>Sphingomonas</taxon>
    </lineage>
</organism>
<dbReference type="PANTHER" id="PTHR10491">
    <property type="entry name" value="DTDP-4-DEHYDRORHAMNOSE REDUCTASE"/>
    <property type="match status" value="1"/>
</dbReference>
<evidence type="ECO:0000256" key="2">
    <source>
        <dbReference type="ARBA" id="ARBA00010944"/>
    </source>
</evidence>
<name>A0A2D0A4K9_9SPHN</name>
<evidence type="ECO:0000256" key="6">
    <source>
        <dbReference type="RuleBase" id="RU364082"/>
    </source>
</evidence>
<dbReference type="RefSeq" id="WP_088368380.1">
    <property type="nucleotide sequence ID" value="NZ_NBBI01000009.1"/>
</dbReference>
<dbReference type="Gene3D" id="3.40.50.720">
    <property type="entry name" value="NAD(P)-binding Rossmann-like Domain"/>
    <property type="match status" value="1"/>
</dbReference>
<keyword evidence="9" id="KW-1185">Reference proteome</keyword>
<dbReference type="InterPro" id="IPR005913">
    <property type="entry name" value="dTDP_dehydrorham_reduct"/>
</dbReference>
<dbReference type="CDD" id="cd05254">
    <property type="entry name" value="dTDP_HR_like_SDR_e"/>
    <property type="match status" value="1"/>
</dbReference>
<evidence type="ECO:0000256" key="1">
    <source>
        <dbReference type="ARBA" id="ARBA00004781"/>
    </source>
</evidence>
<dbReference type="InterPro" id="IPR029903">
    <property type="entry name" value="RmlD-like-bd"/>
</dbReference>
<comment type="catalytic activity">
    <reaction evidence="5 6">
        <text>dTDP-beta-L-rhamnose + NADP(+) = dTDP-4-dehydro-beta-L-rhamnose + NADPH + H(+)</text>
        <dbReference type="Rhea" id="RHEA:21796"/>
        <dbReference type="ChEBI" id="CHEBI:15378"/>
        <dbReference type="ChEBI" id="CHEBI:57510"/>
        <dbReference type="ChEBI" id="CHEBI:57783"/>
        <dbReference type="ChEBI" id="CHEBI:58349"/>
        <dbReference type="ChEBI" id="CHEBI:62830"/>
        <dbReference type="EC" id="1.1.1.133"/>
    </reaction>
</comment>
<comment type="similarity">
    <text evidence="2 6">Belongs to the dTDP-4-dehydrorhamnose reductase family.</text>
</comment>
<evidence type="ECO:0000256" key="4">
    <source>
        <dbReference type="ARBA" id="ARBA00017099"/>
    </source>
</evidence>
<comment type="function">
    <text evidence="6">Catalyzes the reduction of dTDP-6-deoxy-L-lyxo-4-hexulose to yield dTDP-L-rhamnose.</text>
</comment>
<evidence type="ECO:0000313" key="8">
    <source>
        <dbReference type="EMBL" id="OWK27824.1"/>
    </source>
</evidence>
<dbReference type="PANTHER" id="PTHR10491:SF4">
    <property type="entry name" value="METHIONINE ADENOSYLTRANSFERASE 2 SUBUNIT BETA"/>
    <property type="match status" value="1"/>
</dbReference>
<comment type="caution">
    <text evidence="8">The sequence shown here is derived from an EMBL/GenBank/DDBJ whole genome shotgun (WGS) entry which is preliminary data.</text>
</comment>
<evidence type="ECO:0000256" key="3">
    <source>
        <dbReference type="ARBA" id="ARBA00012929"/>
    </source>
</evidence>
<keyword evidence="6 8" id="KW-0560">Oxidoreductase</keyword>
<dbReference type="GO" id="GO:0019305">
    <property type="term" value="P:dTDP-rhamnose biosynthetic process"/>
    <property type="evidence" value="ECO:0007669"/>
    <property type="project" value="UniProtKB-UniPathway"/>
</dbReference>
<reference evidence="8 9" key="1">
    <citation type="submission" date="2017-03" db="EMBL/GenBank/DDBJ databases">
        <title>Genome sequence of Sphingomonas dokdonensis DSM 21029.</title>
        <authorList>
            <person name="Poehlein A."/>
            <person name="Wuebbeler J.H."/>
            <person name="Steinbuechel A."/>
            <person name="Daniel R."/>
        </authorList>
    </citation>
    <scope>NUCLEOTIDE SEQUENCE [LARGE SCALE GENOMIC DNA]</scope>
    <source>
        <strain evidence="8 9">DSM 21029</strain>
    </source>
</reference>
<protein>
    <recommendedName>
        <fullName evidence="4 6">dTDP-4-dehydrorhamnose reductase</fullName>
        <ecNumber evidence="3 6">1.1.1.133</ecNumber>
    </recommendedName>
</protein>
<dbReference type="OrthoDB" id="9803892at2"/>
<evidence type="ECO:0000256" key="5">
    <source>
        <dbReference type="ARBA" id="ARBA00048200"/>
    </source>
</evidence>
<dbReference type="UniPathway" id="UPA00124"/>
<dbReference type="GO" id="GO:0008831">
    <property type="term" value="F:dTDP-4-dehydrorhamnose reductase activity"/>
    <property type="evidence" value="ECO:0007669"/>
    <property type="project" value="UniProtKB-EC"/>
</dbReference>
<sequence length="296" mass="30641">MTRAILVTGGNGQLGTELQRCAWPDGYEVVAIDVADLDLTDTGAIAAKVAEREWAAVINGAAYTAVDKAESDVVTAWAVNAMAPAAFGEACAKAGIPMVQVSTDYVFAGDKAGAWEVDDPVAPLGVYGASKLGGELAVRTSGARHVIVRTAWVVSAHGNNFVKTMLRVGAERDTLMVVEDQHGTPTSAADLASALMAITLRLVEDDSAPTGTFHFSNAGPTTWAGFAREIFAQSASRGGASAAVKGIPTSDYPTPAKRPANSLLSHDAIGAAYGIAPRSWQDALSDILDELIGANK</sequence>
<dbReference type="InterPro" id="IPR036291">
    <property type="entry name" value="NAD(P)-bd_dom_sf"/>
</dbReference>